<dbReference type="InterPro" id="IPR049030">
    <property type="entry name" value="AI2M-like_HNH"/>
</dbReference>
<dbReference type="InterPro" id="IPR024937">
    <property type="entry name" value="Domain_X"/>
</dbReference>
<evidence type="ECO:0000313" key="3">
    <source>
        <dbReference type="EMBL" id="AOY77257.1"/>
    </source>
</evidence>
<evidence type="ECO:0000313" key="4">
    <source>
        <dbReference type="EMBL" id="ARE87794.1"/>
    </source>
</evidence>
<dbReference type="RefSeq" id="WP_070970365.1">
    <property type="nucleotide sequence ID" value="NZ_CP017603.1"/>
</dbReference>
<dbReference type="InterPro" id="IPR043502">
    <property type="entry name" value="DNA/RNA_pol_sf"/>
</dbReference>
<dbReference type="CDD" id="cd01651">
    <property type="entry name" value="RT_G2_intron"/>
    <property type="match status" value="1"/>
</dbReference>
<keyword evidence="1" id="KW-0175">Coiled coil</keyword>
<dbReference type="PANTHER" id="PTHR34047">
    <property type="entry name" value="NUCLEAR INTRON MATURASE 1, MITOCHONDRIAL-RELATED"/>
    <property type="match status" value="1"/>
</dbReference>
<evidence type="ECO:0000313" key="5">
    <source>
        <dbReference type="Proteomes" id="UP000177894"/>
    </source>
</evidence>
<dbReference type="Pfam" id="PF00078">
    <property type="entry name" value="RVT_1"/>
    <property type="match status" value="2"/>
</dbReference>
<reference evidence="4 6" key="2">
    <citation type="submission" date="2017-03" db="EMBL/GenBank/DDBJ databases">
        <title>Complete sequence of Clostridium formicaceticum DSM 92.</title>
        <authorList>
            <person name="Poehlein A."/>
            <person name="Karl M."/>
            <person name="Bengelsdorf F.R."/>
            <person name="Duerre P."/>
            <person name="Daniel R."/>
        </authorList>
    </citation>
    <scope>NUCLEOTIDE SEQUENCE [LARGE SCALE GENOMIC DNA]</scope>
    <source>
        <strain evidence="4 6">DSM 92</strain>
    </source>
</reference>
<sequence length="676" mass="80106">MRNPDKVLEVLRNNSIKEGYRFEDLYRNLYNQEFYLKAYEKIYAKEGNMTAETDNQTIDGFGVHIVEKLINSLKDESYQPKPARRVYVPKQNSKKLRPLGIPAIYDKILQEIIRMILESIYEPTFSDNSHSFRPRRSCHTALLQIKHNFTATKWWIEGDIEGFFDNIDHAIMVEILKKKIKDEKFIRLIWKFLKAGYIEDFKLYQTYSGTPQGGIVSPILANIYLNELDIYMEEYIRKFDKGNKRKENRQYKNISNKIHLKRRLLKEQPDEKIQKAKKEIEEAYEEIKQYCALHPEIKNFNNDDTVRRLRGCIYKRNLVLRKPSEEERSKLISEIKELSKELKTLKTYEQMDEDHRRMKYVRYADDFLIGIIGTKEDAEKVKEELKSFLNNKLKLTLSQEKTLITHNSEKARFLGYDVFVNTNEDLLIKRNFQGRKEVAKTGVNSIKLSLPHDKLVNFMMKNGYIKEDDKVWKPVHRAKFRHNDDLEIVTAYNQEFRGFYNYYKFAFDVASKLSNAHFVFKNSFTKTLGNKYACKTSKLMGKKTEKGNKKYFREGEWGITWVNKDRQECFVPLFKREEIKFCKKIFEEDNDAVDIKPNTNFGGRNGLIKRLLANKCEWCGDMTGPFEVHHVKKLKDLKGKKTWEKLMIARKRKTLVLCTKGSTNNCHLRLHKGELD</sequence>
<protein>
    <submittedName>
        <fullName evidence="4">Group II intron-encoded protein LtrA</fullName>
    </submittedName>
</protein>
<evidence type="ECO:0000259" key="2">
    <source>
        <dbReference type="PROSITE" id="PS50878"/>
    </source>
</evidence>
<dbReference type="SUPFAM" id="SSF56672">
    <property type="entry name" value="DNA/RNA polymerases"/>
    <property type="match status" value="1"/>
</dbReference>
<dbReference type="Pfam" id="PF01348">
    <property type="entry name" value="Intron_maturas2"/>
    <property type="match status" value="1"/>
</dbReference>
<reference evidence="3 5" key="1">
    <citation type="submission" date="2016-10" db="EMBL/GenBank/DDBJ databases">
        <title>Complete Genome Sequence of Acetogen Clostridium formicoaceticum ATCC 27076.</title>
        <authorList>
            <person name="Bao T."/>
            <person name="Cheng C."/>
            <person name="Zhao J."/>
            <person name="Yang S.-T."/>
            <person name="Wang J."/>
            <person name="Wang M."/>
        </authorList>
    </citation>
    <scope>NUCLEOTIDE SEQUENCE [LARGE SCALE GENOMIC DNA]</scope>
    <source>
        <strain evidence="3 5">ATCC 27076</strain>
    </source>
</reference>
<organism evidence="4 6">
    <name type="scientific">Clostridium formicaceticum</name>
    <dbReference type="NCBI Taxonomy" id="1497"/>
    <lineage>
        <taxon>Bacteria</taxon>
        <taxon>Bacillati</taxon>
        <taxon>Bacillota</taxon>
        <taxon>Clostridia</taxon>
        <taxon>Eubacteriales</taxon>
        <taxon>Clostridiaceae</taxon>
        <taxon>Clostridium</taxon>
    </lineage>
</organism>
<dbReference type="EMBL" id="CP017603">
    <property type="protein sequence ID" value="AOY77257.1"/>
    <property type="molecule type" value="Genomic_DNA"/>
</dbReference>
<keyword evidence="5" id="KW-1185">Reference proteome</keyword>
<accession>A0AAC9WGG5</accession>
<evidence type="ECO:0000313" key="6">
    <source>
        <dbReference type="Proteomes" id="UP000192478"/>
    </source>
</evidence>
<dbReference type="InterPro" id="IPR051083">
    <property type="entry name" value="GrpII_Intron_Splice-Mob/Def"/>
</dbReference>
<dbReference type="Pfam" id="PF21368">
    <property type="entry name" value="AI2M-like_HNH"/>
    <property type="match status" value="1"/>
</dbReference>
<feature type="domain" description="Reverse transcriptase" evidence="2">
    <location>
        <begin position="69"/>
        <end position="418"/>
    </location>
</feature>
<evidence type="ECO:0000256" key="1">
    <source>
        <dbReference type="SAM" id="Coils"/>
    </source>
</evidence>
<dbReference type="PROSITE" id="PS50878">
    <property type="entry name" value="RT_POL"/>
    <property type="match status" value="1"/>
</dbReference>
<name>A0AAC9WGG5_9CLOT</name>
<dbReference type="GO" id="GO:0006397">
    <property type="term" value="P:mRNA processing"/>
    <property type="evidence" value="ECO:0007669"/>
    <property type="project" value="InterPro"/>
</dbReference>
<proteinExistence type="predicted"/>
<dbReference type="PANTHER" id="PTHR34047:SF8">
    <property type="entry name" value="PROTEIN YKFC"/>
    <property type="match status" value="1"/>
</dbReference>
<dbReference type="Proteomes" id="UP000192478">
    <property type="component" value="Chromosome"/>
</dbReference>
<feature type="coiled-coil region" evidence="1">
    <location>
        <begin position="266"/>
        <end position="293"/>
    </location>
</feature>
<dbReference type="EMBL" id="CP020559">
    <property type="protein sequence ID" value="ARE87794.1"/>
    <property type="molecule type" value="Genomic_DNA"/>
</dbReference>
<dbReference type="Proteomes" id="UP000177894">
    <property type="component" value="Chromosome"/>
</dbReference>
<dbReference type="InterPro" id="IPR000477">
    <property type="entry name" value="RT_dom"/>
</dbReference>
<gene>
    <name evidence="4" type="primary">ltrA_5</name>
    <name evidence="3" type="ORF">BJL90_16220</name>
    <name evidence="4" type="ORF">CLFO_21940</name>
</gene>
<dbReference type="KEGG" id="cfm:BJL90_16220"/>
<dbReference type="AlphaFoldDB" id="A0AAC9WGG5"/>